<comment type="caution">
    <text evidence="1">The sequence shown here is derived from an EMBL/GenBank/DDBJ whole genome shotgun (WGS) entry which is preliminary data.</text>
</comment>
<sequence>MSNTKISEMELYNPQFEKGKTFMDLDETINFLEDREKFTFQISDITGLDIIDKGIKMRLDVVEVDDHLISNGSAKEEISFFISRKVFSHLASYLKIPVTMYDFYQRFLQLDWDDFSACCEKEGEILQVLFSDRYKSGDKTDYITAFKDGWGFYPRVIHSKVYFPYADGDALSKMVSGFDSINRRSELDYYFYKAFLTPYKSSLYFNDRSQSIIPKSQAHVGDVIEAGLCIQNSECKEASFNFRTSVVKLICDNGNISAFNKDLAVNHYAKFFEQKVQKAFTEALKLPELHAQKYLDAMSYDEDISDDWADFIEVPKKYVSMKTKERKEIAEIGKREGYKFSPSGVIDAITYKNAHRVYDDQNFDRLNEKVNLIIETAPQLQNWRPKRLKALS</sequence>
<proteinExistence type="predicted"/>
<evidence type="ECO:0000313" key="1">
    <source>
        <dbReference type="EMBL" id="KKN76337.1"/>
    </source>
</evidence>
<name>A0A0F9TN35_9ZZZZ</name>
<gene>
    <name evidence="1" type="ORF">LCGC14_0371890</name>
</gene>
<reference evidence="1" key="1">
    <citation type="journal article" date="2015" name="Nature">
        <title>Complex archaea that bridge the gap between prokaryotes and eukaryotes.</title>
        <authorList>
            <person name="Spang A."/>
            <person name="Saw J.H."/>
            <person name="Jorgensen S.L."/>
            <person name="Zaremba-Niedzwiedzka K."/>
            <person name="Martijn J."/>
            <person name="Lind A.E."/>
            <person name="van Eijk R."/>
            <person name="Schleper C."/>
            <person name="Guy L."/>
            <person name="Ettema T.J."/>
        </authorList>
    </citation>
    <scope>NUCLEOTIDE SEQUENCE</scope>
</reference>
<dbReference type="AlphaFoldDB" id="A0A0F9TN35"/>
<protein>
    <submittedName>
        <fullName evidence="1">Uncharacterized protein</fullName>
    </submittedName>
</protein>
<dbReference type="EMBL" id="LAZR01000297">
    <property type="protein sequence ID" value="KKN76337.1"/>
    <property type="molecule type" value="Genomic_DNA"/>
</dbReference>
<accession>A0A0F9TN35</accession>
<organism evidence="1">
    <name type="scientific">marine sediment metagenome</name>
    <dbReference type="NCBI Taxonomy" id="412755"/>
    <lineage>
        <taxon>unclassified sequences</taxon>
        <taxon>metagenomes</taxon>
        <taxon>ecological metagenomes</taxon>
    </lineage>
</organism>